<dbReference type="GO" id="GO:0007166">
    <property type="term" value="P:cell surface receptor signaling pathway"/>
    <property type="evidence" value="ECO:0007669"/>
    <property type="project" value="InterPro"/>
</dbReference>
<dbReference type="VEuPathDB" id="VectorBase:HLOH_042407"/>
<comment type="subcellular location">
    <subcellularLocation>
        <location evidence="1">Membrane</location>
        <topology evidence="1">Multi-pass membrane protein</topology>
    </subcellularLocation>
</comment>
<keyword evidence="10" id="KW-1185">Reference proteome</keyword>
<dbReference type="Pfam" id="PF00002">
    <property type="entry name" value="7tm_2"/>
    <property type="match status" value="1"/>
</dbReference>
<accession>A0A9J6FX38</accession>
<evidence type="ECO:0000256" key="2">
    <source>
        <dbReference type="ARBA" id="ARBA00022692"/>
    </source>
</evidence>
<feature type="transmembrane region" description="Helical" evidence="6">
    <location>
        <begin position="414"/>
        <end position="434"/>
    </location>
</feature>
<evidence type="ECO:0000259" key="8">
    <source>
        <dbReference type="PROSITE" id="PS50261"/>
    </source>
</evidence>
<evidence type="ECO:0000256" key="4">
    <source>
        <dbReference type="ARBA" id="ARBA00023136"/>
    </source>
</evidence>
<feature type="signal peptide" evidence="7">
    <location>
        <begin position="1"/>
        <end position="18"/>
    </location>
</feature>
<dbReference type="InterPro" id="IPR000832">
    <property type="entry name" value="GPCR_2_secretin-like"/>
</dbReference>
<dbReference type="CDD" id="cd15039">
    <property type="entry name" value="7tmB3_Methuselah-like"/>
    <property type="match status" value="1"/>
</dbReference>
<dbReference type="GO" id="GO:0004930">
    <property type="term" value="F:G protein-coupled receptor activity"/>
    <property type="evidence" value="ECO:0007669"/>
    <property type="project" value="InterPro"/>
</dbReference>
<keyword evidence="2 6" id="KW-0812">Transmembrane</keyword>
<dbReference type="OrthoDB" id="6134459at2759"/>
<keyword evidence="4 6" id="KW-0472">Membrane</keyword>
<dbReference type="InterPro" id="IPR017981">
    <property type="entry name" value="GPCR_2-like_7TM"/>
</dbReference>
<dbReference type="EMBL" id="JABSTR010000005">
    <property type="protein sequence ID" value="KAH9370694.1"/>
    <property type="molecule type" value="Genomic_DNA"/>
</dbReference>
<feature type="transmembrane region" description="Helical" evidence="6">
    <location>
        <begin position="455"/>
        <end position="476"/>
    </location>
</feature>
<organism evidence="9 10">
    <name type="scientific">Haemaphysalis longicornis</name>
    <name type="common">Bush tick</name>
    <dbReference type="NCBI Taxonomy" id="44386"/>
    <lineage>
        <taxon>Eukaryota</taxon>
        <taxon>Metazoa</taxon>
        <taxon>Ecdysozoa</taxon>
        <taxon>Arthropoda</taxon>
        <taxon>Chelicerata</taxon>
        <taxon>Arachnida</taxon>
        <taxon>Acari</taxon>
        <taxon>Parasitiformes</taxon>
        <taxon>Ixodida</taxon>
        <taxon>Ixodoidea</taxon>
        <taxon>Ixodidae</taxon>
        <taxon>Haemaphysalinae</taxon>
        <taxon>Haemaphysalis</taxon>
    </lineage>
</organism>
<feature type="chain" id="PRO_5039920355" description="G-protein coupled receptors family 2 profile 2 domain-containing protein" evidence="7">
    <location>
        <begin position="19"/>
        <end position="636"/>
    </location>
</feature>
<protein>
    <recommendedName>
        <fullName evidence="8">G-protein coupled receptors family 2 profile 2 domain-containing protein</fullName>
    </recommendedName>
</protein>
<feature type="transmembrane region" description="Helical" evidence="6">
    <location>
        <begin position="352"/>
        <end position="374"/>
    </location>
</feature>
<comment type="caution">
    <text evidence="9">The sequence shown here is derived from an EMBL/GenBank/DDBJ whole genome shotgun (WGS) entry which is preliminary data.</text>
</comment>
<feature type="transmembrane region" description="Helical" evidence="6">
    <location>
        <begin position="561"/>
        <end position="582"/>
    </location>
</feature>
<proteinExistence type="predicted"/>
<evidence type="ECO:0000313" key="10">
    <source>
        <dbReference type="Proteomes" id="UP000821853"/>
    </source>
</evidence>
<feature type="domain" description="G-protein coupled receptors family 2 profile 2" evidence="8">
    <location>
        <begin position="350"/>
        <end position="608"/>
    </location>
</feature>
<dbReference type="InterPro" id="IPR053231">
    <property type="entry name" value="GPCR_LN-TM7"/>
</dbReference>
<reference evidence="9 10" key="1">
    <citation type="journal article" date="2020" name="Cell">
        <title>Large-Scale Comparative Analyses of Tick Genomes Elucidate Their Genetic Diversity and Vector Capacities.</title>
        <authorList>
            <consortium name="Tick Genome and Microbiome Consortium (TIGMIC)"/>
            <person name="Jia N."/>
            <person name="Wang J."/>
            <person name="Shi W."/>
            <person name="Du L."/>
            <person name="Sun Y."/>
            <person name="Zhan W."/>
            <person name="Jiang J.F."/>
            <person name="Wang Q."/>
            <person name="Zhang B."/>
            <person name="Ji P."/>
            <person name="Bell-Sakyi L."/>
            <person name="Cui X.M."/>
            <person name="Yuan T.T."/>
            <person name="Jiang B.G."/>
            <person name="Yang W.F."/>
            <person name="Lam T.T."/>
            <person name="Chang Q.C."/>
            <person name="Ding S.J."/>
            <person name="Wang X.J."/>
            <person name="Zhu J.G."/>
            <person name="Ruan X.D."/>
            <person name="Zhao L."/>
            <person name="Wei J.T."/>
            <person name="Ye R.Z."/>
            <person name="Que T.C."/>
            <person name="Du C.H."/>
            <person name="Zhou Y.H."/>
            <person name="Cheng J.X."/>
            <person name="Dai P.F."/>
            <person name="Guo W.B."/>
            <person name="Han X.H."/>
            <person name="Huang E.J."/>
            <person name="Li L.F."/>
            <person name="Wei W."/>
            <person name="Gao Y.C."/>
            <person name="Liu J.Z."/>
            <person name="Shao H.Z."/>
            <person name="Wang X."/>
            <person name="Wang C.C."/>
            <person name="Yang T.C."/>
            <person name="Huo Q.B."/>
            <person name="Li W."/>
            <person name="Chen H.Y."/>
            <person name="Chen S.E."/>
            <person name="Zhou L.G."/>
            <person name="Ni X.B."/>
            <person name="Tian J.H."/>
            <person name="Sheng Y."/>
            <person name="Liu T."/>
            <person name="Pan Y.S."/>
            <person name="Xia L.Y."/>
            <person name="Li J."/>
            <person name="Zhao F."/>
            <person name="Cao W.C."/>
        </authorList>
    </citation>
    <scope>NUCLEOTIDE SEQUENCE [LARGE SCALE GENOMIC DNA]</scope>
    <source>
        <strain evidence="9">HaeL-2018</strain>
    </source>
</reference>
<evidence type="ECO:0000256" key="5">
    <source>
        <dbReference type="SAM" id="MobiDB-lite"/>
    </source>
</evidence>
<gene>
    <name evidence="9" type="ORF">HPB48_013999</name>
</gene>
<dbReference type="Gene3D" id="1.20.1070.10">
    <property type="entry name" value="Rhodopsin 7-helix transmembrane proteins"/>
    <property type="match status" value="1"/>
</dbReference>
<feature type="region of interest" description="Disordered" evidence="5">
    <location>
        <begin position="325"/>
        <end position="344"/>
    </location>
</feature>
<dbReference type="OMA" id="IYMVTGC"/>
<dbReference type="GO" id="GO:0016020">
    <property type="term" value="C:membrane"/>
    <property type="evidence" value="ECO:0007669"/>
    <property type="project" value="UniProtKB-SubCell"/>
</dbReference>
<dbReference type="PANTHER" id="PTHR45902">
    <property type="entry name" value="LATROPHILIN RECEPTOR-LIKE PROTEIN A"/>
    <property type="match status" value="1"/>
</dbReference>
<sequence length="636" mass="70374">MKVVFLCVVWAFGTQVAAVFVTTAPHSRKPCNTTLPWNVSRESFEDVSDAVFERLMQCPVNLHGCLEKVVTCDPWTTAITCSCAANCRAYRDCCWNVELPDNEADVPESSCVEVQLGRSGSRFVLMVVGCPSTWTDGEVKENCEKAGSFNDTFYRIPVTSDNHITYRNGFCAICNNDTANNTFWTTVSRGAEDVRLVMPDVVSSQPALHLRPCVDDAPEDTCVEYASESVSRKCKTYYAPVTDANIPGYPTYRNVYCAMCGGANVSQLSCRLAVQLVDRRLRHQGHRRPLPNLAALFRPVVSTPTCYAKYDGRCYIRAVQPKLRSSAPRPRQAEETPSSRPSADTVDDLRRYVTVVCISVSAVFLTLKVAVFCAHKEARSFSLKCTLCLSLTLLVSQLAYLFTYCYGTGNSWRPTGAVLFHYGLLSAVCWASVLSYDIWRNLTDLKVSSVQDKSLAIYGIVAWSLPLLVVAAALIVQHVAPGSALSPGYGADTSCFMSTALGVAVYCLLPLATLLTFCFVLYVKTVLYIQSTSAGAGSTIDVRVSGQKDGVWRQQRDHMGLFIRLAVIMGAAWIFFFLSFFVHVTTLFVKPLMGLQGVYLFLAFKDYRYIFSWMTKRAKSTPLNSVRESTKSHIGA</sequence>
<dbReference type="AlphaFoldDB" id="A0A9J6FX38"/>
<evidence type="ECO:0000256" key="6">
    <source>
        <dbReference type="SAM" id="Phobius"/>
    </source>
</evidence>
<evidence type="ECO:0000313" key="9">
    <source>
        <dbReference type="EMBL" id="KAH9370694.1"/>
    </source>
</evidence>
<dbReference type="PANTHER" id="PTHR45902:SF1">
    <property type="entry name" value="LATROPHILIN RECEPTOR-LIKE PROTEIN A"/>
    <property type="match status" value="1"/>
</dbReference>
<feature type="transmembrane region" description="Helical" evidence="6">
    <location>
        <begin position="496"/>
        <end position="523"/>
    </location>
</feature>
<keyword evidence="7" id="KW-0732">Signal</keyword>
<evidence type="ECO:0000256" key="3">
    <source>
        <dbReference type="ARBA" id="ARBA00022989"/>
    </source>
</evidence>
<dbReference type="Proteomes" id="UP000821853">
    <property type="component" value="Chromosome 3"/>
</dbReference>
<feature type="transmembrane region" description="Helical" evidence="6">
    <location>
        <begin position="588"/>
        <end position="607"/>
    </location>
</feature>
<evidence type="ECO:0000256" key="7">
    <source>
        <dbReference type="SAM" id="SignalP"/>
    </source>
</evidence>
<dbReference type="PROSITE" id="PS50261">
    <property type="entry name" value="G_PROTEIN_RECEP_F2_4"/>
    <property type="match status" value="1"/>
</dbReference>
<keyword evidence="3 6" id="KW-1133">Transmembrane helix</keyword>
<feature type="transmembrane region" description="Helical" evidence="6">
    <location>
        <begin position="381"/>
        <end position="402"/>
    </location>
</feature>
<name>A0A9J6FX38_HAELO</name>
<evidence type="ECO:0000256" key="1">
    <source>
        <dbReference type="ARBA" id="ARBA00004141"/>
    </source>
</evidence>